<keyword evidence="3" id="KW-1185">Reference proteome</keyword>
<dbReference type="InterPro" id="IPR043129">
    <property type="entry name" value="ATPase_NBD"/>
</dbReference>
<comment type="caution">
    <text evidence="2">The sequence shown here is derived from an EMBL/GenBank/DDBJ whole genome shotgun (WGS) entry which is preliminary data.</text>
</comment>
<gene>
    <name evidence="2" type="ORF">N1027_18940</name>
</gene>
<dbReference type="Proteomes" id="UP001165584">
    <property type="component" value="Unassembled WGS sequence"/>
</dbReference>
<accession>A0ABT2GXA6</accession>
<dbReference type="PANTHER" id="PTHR18964:SF169">
    <property type="entry name" value="N-ACETYLMANNOSAMINE KINASE"/>
    <property type="match status" value="1"/>
</dbReference>
<dbReference type="InterPro" id="IPR000600">
    <property type="entry name" value="ROK"/>
</dbReference>
<comment type="similarity">
    <text evidence="1">Belongs to the ROK (NagC/XylR) family.</text>
</comment>
<proteinExistence type="inferred from homology"/>
<dbReference type="PRINTS" id="PR00475">
    <property type="entry name" value="HEXOKINASE"/>
</dbReference>
<dbReference type="Pfam" id="PF00480">
    <property type="entry name" value="ROK"/>
    <property type="match status" value="1"/>
</dbReference>
<evidence type="ECO:0000313" key="2">
    <source>
        <dbReference type="EMBL" id="MCS5720212.1"/>
    </source>
</evidence>
<dbReference type="SUPFAM" id="SSF53067">
    <property type="entry name" value="Actin-like ATPase domain"/>
    <property type="match status" value="1"/>
</dbReference>
<organism evidence="2 3">
    <name type="scientific">Herbiconiux aconitum</name>
    <dbReference type="NCBI Taxonomy" id="2970913"/>
    <lineage>
        <taxon>Bacteria</taxon>
        <taxon>Bacillati</taxon>
        <taxon>Actinomycetota</taxon>
        <taxon>Actinomycetes</taxon>
        <taxon>Micrococcales</taxon>
        <taxon>Microbacteriaceae</taxon>
        <taxon>Herbiconiux</taxon>
    </lineage>
</organism>
<name>A0ABT2GXA6_9MICO</name>
<evidence type="ECO:0000313" key="3">
    <source>
        <dbReference type="Proteomes" id="UP001165584"/>
    </source>
</evidence>
<sequence>MLLNDAAPATTPAGTAVADRPLALAIDVGGTKVEAALVDDQARIVDGTRHRAPTGADNTAEGIADAVRRVIDETLASAPPGARILGAGVGSAGPISIGHGTVSPLNLPVWRGFPLAALVSEQSGIADPVLRLDGLCILLAEHWAGALQGFRTAMGMVISTGIGGGLLVEGRLVGGRTGNAGHVGQIQLHTHDGGGRDLSITLEGIAAGPRIVGWAKEQGWRGDTGEDLAASYRANDPIAVAAVRRCARAVGEGIASVCALIDLEAVAIGGGFSRVTPDLFDLIRESIADVAPLDTIDGVQILPSALSDEGPLIGAAGLIHRADLLP</sequence>
<reference evidence="2" key="1">
    <citation type="submission" date="2022-08" db="EMBL/GenBank/DDBJ databases">
        <authorList>
            <person name="Deng Y."/>
            <person name="Han X.-F."/>
            <person name="Zhang Y.-Q."/>
        </authorList>
    </citation>
    <scope>NUCLEOTIDE SEQUENCE</scope>
    <source>
        <strain evidence="2">CPCC 205763</strain>
    </source>
</reference>
<dbReference type="PANTHER" id="PTHR18964">
    <property type="entry name" value="ROK (REPRESSOR, ORF, KINASE) FAMILY"/>
    <property type="match status" value="1"/>
</dbReference>
<dbReference type="RefSeq" id="WP_259510194.1">
    <property type="nucleotide sequence ID" value="NZ_JANLCM010000002.1"/>
</dbReference>
<evidence type="ECO:0000256" key="1">
    <source>
        <dbReference type="ARBA" id="ARBA00006479"/>
    </source>
</evidence>
<dbReference type="EMBL" id="JANLCM010000002">
    <property type="protein sequence ID" value="MCS5720212.1"/>
    <property type="molecule type" value="Genomic_DNA"/>
</dbReference>
<protein>
    <submittedName>
        <fullName evidence="2">ROK family protein</fullName>
    </submittedName>
</protein>
<dbReference type="Gene3D" id="3.30.420.40">
    <property type="match status" value="2"/>
</dbReference>